<dbReference type="SUPFAM" id="SSF53328">
    <property type="entry name" value="Formyltransferase"/>
    <property type="match status" value="1"/>
</dbReference>
<feature type="domain" description="Formyl transferase C-terminal" evidence="2">
    <location>
        <begin position="218"/>
        <end position="317"/>
    </location>
</feature>
<organism evidence="3 4">
    <name type="scientific">Rugamonas rubra</name>
    <dbReference type="NCBI Taxonomy" id="758825"/>
    <lineage>
        <taxon>Bacteria</taxon>
        <taxon>Pseudomonadati</taxon>
        <taxon>Pseudomonadota</taxon>
        <taxon>Betaproteobacteria</taxon>
        <taxon>Burkholderiales</taxon>
        <taxon>Oxalobacteraceae</taxon>
        <taxon>Telluria group</taxon>
        <taxon>Rugamonas</taxon>
    </lineage>
</organism>
<dbReference type="Proteomes" id="UP000199470">
    <property type="component" value="Unassembled WGS sequence"/>
</dbReference>
<evidence type="ECO:0000259" key="2">
    <source>
        <dbReference type="Pfam" id="PF02911"/>
    </source>
</evidence>
<dbReference type="AlphaFoldDB" id="A0A1I4MNT6"/>
<dbReference type="GO" id="GO:0004479">
    <property type="term" value="F:methionyl-tRNA formyltransferase activity"/>
    <property type="evidence" value="ECO:0007669"/>
    <property type="project" value="TreeGrafter"/>
</dbReference>
<dbReference type="PANTHER" id="PTHR11138:SF5">
    <property type="entry name" value="METHIONYL-TRNA FORMYLTRANSFERASE, MITOCHONDRIAL"/>
    <property type="match status" value="1"/>
</dbReference>
<evidence type="ECO:0000313" key="4">
    <source>
        <dbReference type="Proteomes" id="UP000199470"/>
    </source>
</evidence>
<keyword evidence="3" id="KW-0808">Transferase</keyword>
<dbReference type="InterPro" id="IPR036477">
    <property type="entry name" value="Formyl_transf_N_sf"/>
</dbReference>
<gene>
    <name evidence="3" type="ORF">SAMN02982985_02517</name>
</gene>
<dbReference type="InterPro" id="IPR011034">
    <property type="entry name" value="Formyl_transferase-like_C_sf"/>
</dbReference>
<dbReference type="OrthoDB" id="9802815at2"/>
<dbReference type="EMBL" id="FOTW01000011">
    <property type="protein sequence ID" value="SFM04716.1"/>
    <property type="molecule type" value="Genomic_DNA"/>
</dbReference>
<keyword evidence="4" id="KW-1185">Reference proteome</keyword>
<dbReference type="InterPro" id="IPR002376">
    <property type="entry name" value="Formyl_transf_N"/>
</dbReference>
<dbReference type="SUPFAM" id="SSF50486">
    <property type="entry name" value="FMT C-terminal domain-like"/>
    <property type="match status" value="1"/>
</dbReference>
<accession>A0A1I4MNT6</accession>
<dbReference type="NCBIfam" id="NF005414">
    <property type="entry name" value="PRK06988.1"/>
    <property type="match status" value="1"/>
</dbReference>
<evidence type="ECO:0000313" key="3">
    <source>
        <dbReference type="EMBL" id="SFM04716.1"/>
    </source>
</evidence>
<sequence>MSAAGITVATPLRHPARGRRAVVFAYHNVGVRCLKVLLAGGVDVALVVTHEDSANENIWFESVVSLCRSEGIAYTTPADAKSAELLARVRAAQPELMFSFYYRHMLPAELLAVAPAYNMHGSLLPEFRGRAPVNWAVLHGADVTGATLHEMTVKPDAGAIVAQMEVPILPDDSAFEVFGKVTVAAEQALWRVLPTLLAGTAPRLPNDLTRGGYFGGRTPEDGRIDWQLPAQQVYNLHRAVAPPYPGAFTDVAGVRYVIERARLGKDTCEQISNVAALSLPPGLAVVDNCIFGVCGDGRMLTISALSADGAAVSAQQLHSRLAASASGQ</sequence>
<feature type="domain" description="Formyl transferase N-terminal" evidence="1">
    <location>
        <begin position="41"/>
        <end position="193"/>
    </location>
</feature>
<dbReference type="Gene3D" id="3.40.50.12230">
    <property type="match status" value="1"/>
</dbReference>
<dbReference type="InterPro" id="IPR005793">
    <property type="entry name" value="Formyl_trans_C"/>
</dbReference>
<dbReference type="STRING" id="758825.SAMN02982985_02517"/>
<name>A0A1I4MNT6_9BURK</name>
<dbReference type="PANTHER" id="PTHR11138">
    <property type="entry name" value="METHIONYL-TRNA FORMYLTRANSFERASE"/>
    <property type="match status" value="1"/>
</dbReference>
<dbReference type="Pfam" id="PF02911">
    <property type="entry name" value="Formyl_trans_C"/>
    <property type="match status" value="1"/>
</dbReference>
<evidence type="ECO:0000259" key="1">
    <source>
        <dbReference type="Pfam" id="PF00551"/>
    </source>
</evidence>
<protein>
    <submittedName>
        <fullName evidence="3">Methionyl-tRNA formyltransferase</fullName>
    </submittedName>
</protein>
<proteinExistence type="predicted"/>
<dbReference type="RefSeq" id="WP_093387908.1">
    <property type="nucleotide sequence ID" value="NZ_FOTW01000011.1"/>
</dbReference>
<dbReference type="Pfam" id="PF00551">
    <property type="entry name" value="Formyl_trans_N"/>
    <property type="match status" value="1"/>
</dbReference>
<dbReference type="GO" id="GO:0005829">
    <property type="term" value="C:cytosol"/>
    <property type="evidence" value="ECO:0007669"/>
    <property type="project" value="TreeGrafter"/>
</dbReference>
<reference evidence="3 4" key="1">
    <citation type="submission" date="2016-10" db="EMBL/GenBank/DDBJ databases">
        <authorList>
            <person name="de Groot N.N."/>
        </authorList>
    </citation>
    <scope>NUCLEOTIDE SEQUENCE [LARGE SCALE GENOMIC DNA]</scope>
    <source>
        <strain evidence="3 4">ATCC 43154</strain>
    </source>
</reference>